<organism evidence="1 2">
    <name type="scientific">Nephila pilipes</name>
    <name type="common">Giant wood spider</name>
    <name type="synonym">Nephila maculata</name>
    <dbReference type="NCBI Taxonomy" id="299642"/>
    <lineage>
        <taxon>Eukaryota</taxon>
        <taxon>Metazoa</taxon>
        <taxon>Ecdysozoa</taxon>
        <taxon>Arthropoda</taxon>
        <taxon>Chelicerata</taxon>
        <taxon>Arachnida</taxon>
        <taxon>Araneae</taxon>
        <taxon>Araneomorphae</taxon>
        <taxon>Entelegynae</taxon>
        <taxon>Araneoidea</taxon>
        <taxon>Nephilidae</taxon>
        <taxon>Nephila</taxon>
    </lineage>
</organism>
<dbReference type="EMBL" id="BMAW01054716">
    <property type="protein sequence ID" value="GFS97586.1"/>
    <property type="molecule type" value="Genomic_DNA"/>
</dbReference>
<dbReference type="Proteomes" id="UP000887013">
    <property type="component" value="Unassembled WGS sequence"/>
</dbReference>
<dbReference type="PANTHER" id="PTHR45913">
    <property type="entry name" value="EPM2A-INTERACTING PROTEIN 1"/>
    <property type="match status" value="1"/>
</dbReference>
<dbReference type="OrthoDB" id="1101576at2759"/>
<proteinExistence type="predicted"/>
<gene>
    <name evidence="1" type="ORF">NPIL_545951</name>
</gene>
<protein>
    <submittedName>
        <fullName evidence="1">Uncharacterized protein</fullName>
    </submittedName>
</protein>
<accession>A0A8X6N7H7</accession>
<evidence type="ECO:0000313" key="2">
    <source>
        <dbReference type="Proteomes" id="UP000887013"/>
    </source>
</evidence>
<name>A0A8X6N7H7_NEPPI</name>
<sequence>MFKHLCTKTEELDTGIVENLREEVKCHLQNLESEIQRYFPELPEQEVPFVPNPFHVSLDVTNILHEIQDEFSELRNDSSVCGLFQEKSLFQFWCIMRHPYLKISTLSFQILVYEFQLASAEADFQLFCKSSQKSGISWLIKIT</sequence>
<evidence type="ECO:0000313" key="1">
    <source>
        <dbReference type="EMBL" id="GFS97586.1"/>
    </source>
</evidence>
<keyword evidence="2" id="KW-1185">Reference proteome</keyword>
<comment type="caution">
    <text evidence="1">The sequence shown here is derived from an EMBL/GenBank/DDBJ whole genome shotgun (WGS) entry which is preliminary data.</text>
</comment>
<dbReference type="AlphaFoldDB" id="A0A8X6N7H7"/>
<dbReference type="PANTHER" id="PTHR45913:SF22">
    <property type="entry name" value="SCAN BOX DOMAIN-CONTAINING PROTEIN"/>
    <property type="match status" value="1"/>
</dbReference>
<reference evidence="1" key="1">
    <citation type="submission" date="2020-08" db="EMBL/GenBank/DDBJ databases">
        <title>Multicomponent nature underlies the extraordinary mechanical properties of spider dragline silk.</title>
        <authorList>
            <person name="Kono N."/>
            <person name="Nakamura H."/>
            <person name="Mori M."/>
            <person name="Yoshida Y."/>
            <person name="Ohtoshi R."/>
            <person name="Malay A.D."/>
            <person name="Moran D.A.P."/>
            <person name="Tomita M."/>
            <person name="Numata K."/>
            <person name="Arakawa K."/>
        </authorList>
    </citation>
    <scope>NUCLEOTIDE SEQUENCE</scope>
</reference>